<dbReference type="KEGG" id="tpsc:RBB77_09130"/>
<feature type="signal peptide" evidence="1">
    <location>
        <begin position="1"/>
        <end position="24"/>
    </location>
</feature>
<evidence type="ECO:0000256" key="1">
    <source>
        <dbReference type="SAM" id="SignalP"/>
    </source>
</evidence>
<protein>
    <submittedName>
        <fullName evidence="2">DUF4019 domain-containing protein</fullName>
    </submittedName>
</protein>
<keyword evidence="1" id="KW-0732">Signal</keyword>
<dbReference type="EMBL" id="CP132942">
    <property type="protein sequence ID" value="XCB35040.1"/>
    <property type="molecule type" value="Genomic_DNA"/>
</dbReference>
<evidence type="ECO:0000313" key="2">
    <source>
        <dbReference type="EMBL" id="XCB35040.1"/>
    </source>
</evidence>
<name>A0AAU7ZVP5_9BACT</name>
<dbReference type="AlphaFoldDB" id="A0AAU7ZVP5"/>
<dbReference type="InterPro" id="IPR025091">
    <property type="entry name" value="DUF4019"/>
</dbReference>
<proteinExistence type="predicted"/>
<dbReference type="RefSeq" id="WP_353066720.1">
    <property type="nucleotide sequence ID" value="NZ_CP132942.1"/>
</dbReference>
<reference evidence="2" key="2">
    <citation type="journal article" date="2024" name="Environ. Microbiol.">
        <title>Genome analysis and description of Tunturibacter gen. nov. expands the diversity of Terriglobia in tundra soils.</title>
        <authorList>
            <person name="Messyasz A."/>
            <person name="Mannisto M.K."/>
            <person name="Kerkhof L.J."/>
            <person name="Haggblom M.M."/>
        </authorList>
    </citation>
    <scope>NUCLEOTIDE SEQUENCE</scope>
    <source>
        <strain evidence="2">X5P6</strain>
    </source>
</reference>
<sequence>MRFISKVAVVVCVVMMVGGAVGLAAQEHAPMMQQTAEQIAAREAESWLAMMDAGKYVDSWKAAAAVVRSAVTMEKWDSTMKNVRDPLGRLESRKLQSATYTTLLPNVPEGDYVVILYETSFEHKATAQETVIMSREKDKVWRVAGYYIK</sequence>
<organism evidence="2">
    <name type="scientific">Tunturiibacter psychrotolerans</name>
    <dbReference type="NCBI Taxonomy" id="3069686"/>
    <lineage>
        <taxon>Bacteria</taxon>
        <taxon>Pseudomonadati</taxon>
        <taxon>Acidobacteriota</taxon>
        <taxon>Terriglobia</taxon>
        <taxon>Terriglobales</taxon>
        <taxon>Acidobacteriaceae</taxon>
        <taxon>Tunturiibacter</taxon>
    </lineage>
</organism>
<gene>
    <name evidence="2" type="ORF">RBB77_09130</name>
</gene>
<accession>A0AAU7ZVP5</accession>
<dbReference type="Pfam" id="PF13211">
    <property type="entry name" value="DUF4019"/>
    <property type="match status" value="1"/>
</dbReference>
<feature type="chain" id="PRO_5043706186" evidence="1">
    <location>
        <begin position="25"/>
        <end position="149"/>
    </location>
</feature>
<reference evidence="2" key="1">
    <citation type="submission" date="2023-08" db="EMBL/GenBank/DDBJ databases">
        <authorList>
            <person name="Messyasz A."/>
            <person name="Mannisto M.K."/>
            <person name="Kerkhof L.J."/>
            <person name="Haggblom M."/>
        </authorList>
    </citation>
    <scope>NUCLEOTIDE SEQUENCE</scope>
    <source>
        <strain evidence="2">X5P6</strain>
    </source>
</reference>